<dbReference type="PANTHER" id="PTHR33526">
    <property type="entry name" value="OS07G0123800 PROTEIN"/>
    <property type="match status" value="1"/>
</dbReference>
<dbReference type="STRING" id="59895.A0A103XXD9"/>
<dbReference type="InterPro" id="IPR016972">
    <property type="entry name" value="UCP031279"/>
</dbReference>
<evidence type="ECO:0000256" key="1">
    <source>
        <dbReference type="SAM" id="MobiDB-lite"/>
    </source>
</evidence>
<accession>A0A103XXD9</accession>
<gene>
    <name evidence="2" type="ORF">Ccrd_023080</name>
</gene>
<feature type="region of interest" description="Disordered" evidence="1">
    <location>
        <begin position="104"/>
        <end position="151"/>
    </location>
</feature>
<sequence length="151" mass="16718">MIRVITTPYKALCKAKDLYIRSITSCANRTTYGGSAITFGTQLPRSSSSSSSSCDEDLRELIRANSTTRMGDLSINSRADLDLYIKQHIMMASRRVPRSASVGMGRIDEEAPVSNFGDEDKPEMGSRKAKSDHLTFSRSKSTTAKIIHRYS</sequence>
<name>A0A103XXD9_CYNCS</name>
<dbReference type="AlphaFoldDB" id="A0A103XXD9"/>
<protein>
    <submittedName>
        <fullName evidence="2">Uncharacterized conserved protein UCP031279</fullName>
    </submittedName>
</protein>
<dbReference type="PANTHER" id="PTHR33526:SF13">
    <property type="entry name" value="TYROSINE-PROTEIN PHOSPHATASE 3-LIKE"/>
    <property type="match status" value="1"/>
</dbReference>
<evidence type="ECO:0000313" key="2">
    <source>
        <dbReference type="EMBL" id="KVH98693.1"/>
    </source>
</evidence>
<feature type="compositionally biased region" description="Basic and acidic residues" evidence="1">
    <location>
        <begin position="118"/>
        <end position="135"/>
    </location>
</feature>
<dbReference type="OMA" id="RIAHCHR"/>
<dbReference type="PIRSF" id="PIRSF031279">
    <property type="entry name" value="UCP031279"/>
    <property type="match status" value="1"/>
</dbReference>
<organism evidence="2 3">
    <name type="scientific">Cynara cardunculus var. scolymus</name>
    <name type="common">Globe artichoke</name>
    <name type="synonym">Cynara scolymus</name>
    <dbReference type="NCBI Taxonomy" id="59895"/>
    <lineage>
        <taxon>Eukaryota</taxon>
        <taxon>Viridiplantae</taxon>
        <taxon>Streptophyta</taxon>
        <taxon>Embryophyta</taxon>
        <taxon>Tracheophyta</taxon>
        <taxon>Spermatophyta</taxon>
        <taxon>Magnoliopsida</taxon>
        <taxon>eudicotyledons</taxon>
        <taxon>Gunneridae</taxon>
        <taxon>Pentapetalae</taxon>
        <taxon>asterids</taxon>
        <taxon>campanulids</taxon>
        <taxon>Asterales</taxon>
        <taxon>Asteraceae</taxon>
        <taxon>Carduoideae</taxon>
        <taxon>Cardueae</taxon>
        <taxon>Carduinae</taxon>
        <taxon>Cynara</taxon>
    </lineage>
</organism>
<evidence type="ECO:0000313" key="3">
    <source>
        <dbReference type="Proteomes" id="UP000243975"/>
    </source>
</evidence>
<keyword evidence="3" id="KW-1185">Reference proteome</keyword>
<dbReference type="EMBL" id="LEKV01003765">
    <property type="protein sequence ID" value="KVH98693.1"/>
    <property type="molecule type" value="Genomic_DNA"/>
</dbReference>
<comment type="caution">
    <text evidence="2">The sequence shown here is derived from an EMBL/GenBank/DDBJ whole genome shotgun (WGS) entry which is preliminary data.</text>
</comment>
<dbReference type="Proteomes" id="UP000243975">
    <property type="component" value="Unassembled WGS sequence"/>
</dbReference>
<reference evidence="2 3" key="1">
    <citation type="journal article" date="2016" name="Sci. Rep.">
        <title>The genome sequence of the outbreeding globe artichoke constructed de novo incorporating a phase-aware low-pass sequencing strategy of F1 progeny.</title>
        <authorList>
            <person name="Scaglione D."/>
            <person name="Reyes-Chin-Wo S."/>
            <person name="Acquadro A."/>
            <person name="Froenicke L."/>
            <person name="Portis E."/>
            <person name="Beitel C."/>
            <person name="Tirone M."/>
            <person name="Mauro R."/>
            <person name="Lo Monaco A."/>
            <person name="Mauromicale G."/>
            <person name="Faccioli P."/>
            <person name="Cattivelli L."/>
            <person name="Rieseberg L."/>
            <person name="Michelmore R."/>
            <person name="Lanteri S."/>
        </authorList>
    </citation>
    <scope>NUCLEOTIDE SEQUENCE [LARGE SCALE GENOMIC DNA]</scope>
    <source>
        <strain evidence="2">2C</strain>
    </source>
</reference>
<proteinExistence type="predicted"/>
<dbReference type="Gramene" id="KVH98693">
    <property type="protein sequence ID" value="KVH98693"/>
    <property type="gene ID" value="Ccrd_023080"/>
</dbReference>